<keyword evidence="2" id="KW-1185">Reference proteome</keyword>
<dbReference type="EMBL" id="CP117167">
    <property type="protein sequence ID" value="WCT13386.1"/>
    <property type="molecule type" value="Genomic_DNA"/>
</dbReference>
<evidence type="ECO:0000313" key="2">
    <source>
        <dbReference type="Proteomes" id="UP001216139"/>
    </source>
</evidence>
<protein>
    <submittedName>
        <fullName evidence="1">Uncharacterized protein</fullName>
    </submittedName>
</protein>
<name>A0ABY7TBP6_9SPHI</name>
<gene>
    <name evidence="1" type="ORF">PQO05_05490</name>
</gene>
<proteinExistence type="predicted"/>
<organism evidence="1 2">
    <name type="scientific">Mucilaginibacter jinjuensis</name>
    <dbReference type="NCBI Taxonomy" id="1176721"/>
    <lineage>
        <taxon>Bacteria</taxon>
        <taxon>Pseudomonadati</taxon>
        <taxon>Bacteroidota</taxon>
        <taxon>Sphingobacteriia</taxon>
        <taxon>Sphingobacteriales</taxon>
        <taxon>Sphingobacteriaceae</taxon>
        <taxon>Mucilaginibacter</taxon>
    </lineage>
</organism>
<sequence length="76" mass="8817">MGQLLRITFNQKDYIFQILNPKPLSKTDQEIQVLINDVTTTLIRDTNGWSSKEEADTENKELFKAIGMAISLRYRI</sequence>
<reference evidence="1 2" key="1">
    <citation type="submission" date="2023-02" db="EMBL/GenBank/DDBJ databases">
        <title>Genome sequence of Mucilaginibacter jinjuensis strain KACC 16571.</title>
        <authorList>
            <person name="Kim S."/>
            <person name="Heo J."/>
            <person name="Kwon S.-W."/>
        </authorList>
    </citation>
    <scope>NUCLEOTIDE SEQUENCE [LARGE SCALE GENOMIC DNA]</scope>
    <source>
        <strain evidence="1 2">KACC 16571</strain>
    </source>
</reference>
<evidence type="ECO:0000313" key="1">
    <source>
        <dbReference type="EMBL" id="WCT13386.1"/>
    </source>
</evidence>
<dbReference type="RefSeq" id="WP_273631671.1">
    <property type="nucleotide sequence ID" value="NZ_CP117167.1"/>
</dbReference>
<accession>A0ABY7TBP6</accession>
<dbReference type="Proteomes" id="UP001216139">
    <property type="component" value="Chromosome"/>
</dbReference>